<dbReference type="InterPro" id="IPR028098">
    <property type="entry name" value="Glyco_trans_4-like_N"/>
</dbReference>
<dbReference type="Gene3D" id="3.40.50.2000">
    <property type="entry name" value="Glycogen Phosphorylase B"/>
    <property type="match status" value="2"/>
</dbReference>
<proteinExistence type="predicted"/>
<dbReference type="Proteomes" id="UP000765802">
    <property type="component" value="Unassembled WGS sequence"/>
</dbReference>
<protein>
    <recommendedName>
        <fullName evidence="1">Glycosyltransferase subfamily 4-like N-terminal domain-containing protein</fullName>
    </recommendedName>
</protein>
<evidence type="ECO:0000313" key="2">
    <source>
        <dbReference type="EMBL" id="MBC6490077.1"/>
    </source>
</evidence>
<dbReference type="Pfam" id="PF13477">
    <property type="entry name" value="Glyco_trans_4_2"/>
    <property type="match status" value="1"/>
</dbReference>
<evidence type="ECO:0000259" key="1">
    <source>
        <dbReference type="Pfam" id="PF13477"/>
    </source>
</evidence>
<dbReference type="PANTHER" id="PTHR12526:SF638">
    <property type="entry name" value="SPORE COAT PROTEIN SA"/>
    <property type="match status" value="1"/>
</dbReference>
<dbReference type="Pfam" id="PF13692">
    <property type="entry name" value="Glyco_trans_1_4"/>
    <property type="match status" value="1"/>
</dbReference>
<organism evidence="2 3">
    <name type="scientific">Flavihumibacter stibioxidans</name>
    <dbReference type="NCBI Taxonomy" id="1834163"/>
    <lineage>
        <taxon>Bacteria</taxon>
        <taxon>Pseudomonadati</taxon>
        <taxon>Bacteroidota</taxon>
        <taxon>Chitinophagia</taxon>
        <taxon>Chitinophagales</taxon>
        <taxon>Chitinophagaceae</taxon>
        <taxon>Flavihumibacter</taxon>
    </lineage>
</organism>
<dbReference type="EMBL" id="MBUA01000001">
    <property type="protein sequence ID" value="MBC6490077.1"/>
    <property type="molecule type" value="Genomic_DNA"/>
</dbReference>
<sequence>MLIAFVSNNAWSVYNFRIDVIRSMLESGHRVLVISPADEYISFLEDAGCRHISIPFDNRSTNPLADLKLFLRLKQLYALHRPDLIFHYVAKPNIYGTMAAGALKIPSVAVVTGLGYVFSKHNLLYHIVRRLYRHALRKATEVWFLNNEDARVFSSEKIVSIEKIKVLPGEGVNTGFFSPPASLSLQPRPFRFLMACRLLKSKGIAVYADACRILRRKHYHFESVLIGFEEAHHPDAIAPADLKKWEGEGLLQYHGFASDVRPELSVADCFIFPSYYNEGVPRSLMEAASMELPVITSRSRGCREVVLDQITGFLCLPGDPFDLADKMEQILQMPEASRKLMGQKGRELVVSNFDISKIIAEYHSVINTITQ</sequence>
<dbReference type="CDD" id="cd03808">
    <property type="entry name" value="GT4_CapM-like"/>
    <property type="match status" value="1"/>
</dbReference>
<keyword evidence="3" id="KW-1185">Reference proteome</keyword>
<evidence type="ECO:0000313" key="3">
    <source>
        <dbReference type="Proteomes" id="UP000765802"/>
    </source>
</evidence>
<dbReference type="PANTHER" id="PTHR12526">
    <property type="entry name" value="GLYCOSYLTRANSFERASE"/>
    <property type="match status" value="1"/>
</dbReference>
<accession>A0ABR7M4Y1</accession>
<feature type="domain" description="Glycosyltransferase subfamily 4-like N-terminal" evidence="1">
    <location>
        <begin position="3"/>
        <end position="144"/>
    </location>
</feature>
<dbReference type="SUPFAM" id="SSF53756">
    <property type="entry name" value="UDP-Glycosyltransferase/glycogen phosphorylase"/>
    <property type="match status" value="1"/>
</dbReference>
<comment type="caution">
    <text evidence="2">The sequence shown here is derived from an EMBL/GenBank/DDBJ whole genome shotgun (WGS) entry which is preliminary data.</text>
</comment>
<name>A0ABR7M4Y1_9BACT</name>
<reference evidence="2 3" key="1">
    <citation type="submission" date="2016-07" db="EMBL/GenBank/DDBJ databases">
        <title>Genome analysis of Flavihumibacter stibioxidans YS-17.</title>
        <authorList>
            <person name="Shi K."/>
            <person name="Han Y."/>
            <person name="Wang G."/>
        </authorList>
    </citation>
    <scope>NUCLEOTIDE SEQUENCE [LARGE SCALE GENOMIC DNA]</scope>
    <source>
        <strain evidence="2 3">YS-17</strain>
    </source>
</reference>
<gene>
    <name evidence="2" type="ORF">BC349_03785</name>
</gene>